<protein>
    <recommendedName>
        <fullName evidence="4">Lipoprotein</fullName>
    </recommendedName>
</protein>
<evidence type="ECO:0000313" key="3">
    <source>
        <dbReference type="Proteomes" id="UP001139193"/>
    </source>
</evidence>
<dbReference type="Proteomes" id="UP001139193">
    <property type="component" value="Unassembled WGS sequence"/>
</dbReference>
<dbReference type="RefSeq" id="WP_241936031.1">
    <property type="nucleotide sequence ID" value="NZ_JALBGC010000003.1"/>
</dbReference>
<sequence>MPRLFSVLGLSMLAIGCLSGCDKASDSETLPTPTICFPGPGTTCYSGVVLNDRCWDGVLIQVDSQFPIGQSIKAYTAPDSLGNTNVIAATNSADFGSLNKRGQRIYFTYNTDPTRKATPRVCTANQAPFSIPHIVLGSISATPCAVVSQ</sequence>
<comment type="caution">
    <text evidence="2">The sequence shown here is derived from an EMBL/GenBank/DDBJ whole genome shotgun (WGS) entry which is preliminary data.</text>
</comment>
<gene>
    <name evidence="2" type="ORF">MON38_10020</name>
</gene>
<evidence type="ECO:0008006" key="4">
    <source>
        <dbReference type="Google" id="ProtNLM"/>
    </source>
</evidence>
<name>A0A9X1VF28_9BACT</name>
<dbReference type="PROSITE" id="PS51257">
    <property type="entry name" value="PROKAR_LIPOPROTEIN"/>
    <property type="match status" value="1"/>
</dbReference>
<evidence type="ECO:0000313" key="2">
    <source>
        <dbReference type="EMBL" id="MCI1187756.1"/>
    </source>
</evidence>
<evidence type="ECO:0000256" key="1">
    <source>
        <dbReference type="SAM" id="SignalP"/>
    </source>
</evidence>
<feature type="chain" id="PRO_5040782073" description="Lipoprotein" evidence="1">
    <location>
        <begin position="25"/>
        <end position="149"/>
    </location>
</feature>
<keyword evidence="1" id="KW-0732">Signal</keyword>
<proteinExistence type="predicted"/>
<dbReference type="AlphaFoldDB" id="A0A9X1VF28"/>
<dbReference type="EMBL" id="JALBGC010000003">
    <property type="protein sequence ID" value="MCI1187756.1"/>
    <property type="molecule type" value="Genomic_DNA"/>
</dbReference>
<organism evidence="2 3">
    <name type="scientific">Hymenobacter cyanobacteriorum</name>
    <dbReference type="NCBI Taxonomy" id="2926463"/>
    <lineage>
        <taxon>Bacteria</taxon>
        <taxon>Pseudomonadati</taxon>
        <taxon>Bacteroidota</taxon>
        <taxon>Cytophagia</taxon>
        <taxon>Cytophagales</taxon>
        <taxon>Hymenobacteraceae</taxon>
        <taxon>Hymenobacter</taxon>
    </lineage>
</organism>
<feature type="signal peptide" evidence="1">
    <location>
        <begin position="1"/>
        <end position="24"/>
    </location>
</feature>
<reference evidence="2" key="1">
    <citation type="submission" date="2022-03" db="EMBL/GenBank/DDBJ databases">
        <title>Bacterial whole genome sequence for Hymenobacter sp. DH14.</title>
        <authorList>
            <person name="Le V."/>
        </authorList>
    </citation>
    <scope>NUCLEOTIDE SEQUENCE</scope>
    <source>
        <strain evidence="2">DH14</strain>
    </source>
</reference>
<accession>A0A9X1VF28</accession>
<keyword evidence="3" id="KW-1185">Reference proteome</keyword>